<evidence type="ECO:0000313" key="3">
    <source>
        <dbReference type="Proteomes" id="UP000663864"/>
    </source>
</evidence>
<gene>
    <name evidence="2" type="ORF">ZHD862_LOCUS37684</name>
</gene>
<dbReference type="AlphaFoldDB" id="A0A815TN62"/>
<proteinExistence type="predicted"/>
<accession>A0A815TN62</accession>
<reference evidence="2" key="1">
    <citation type="submission" date="2021-02" db="EMBL/GenBank/DDBJ databases">
        <authorList>
            <person name="Nowell W R."/>
        </authorList>
    </citation>
    <scope>NUCLEOTIDE SEQUENCE</scope>
</reference>
<organism evidence="2 3">
    <name type="scientific">Rotaria sordida</name>
    <dbReference type="NCBI Taxonomy" id="392033"/>
    <lineage>
        <taxon>Eukaryota</taxon>
        <taxon>Metazoa</taxon>
        <taxon>Spiralia</taxon>
        <taxon>Gnathifera</taxon>
        <taxon>Rotifera</taxon>
        <taxon>Eurotatoria</taxon>
        <taxon>Bdelloidea</taxon>
        <taxon>Philodinida</taxon>
        <taxon>Philodinidae</taxon>
        <taxon>Rotaria</taxon>
    </lineage>
</organism>
<protein>
    <recommendedName>
        <fullName evidence="1">ADP ribosyltransferase domain-containing protein</fullName>
    </recommendedName>
</protein>
<evidence type="ECO:0000313" key="2">
    <source>
        <dbReference type="EMBL" id="CAF1506134.1"/>
    </source>
</evidence>
<dbReference type="GO" id="GO:0005576">
    <property type="term" value="C:extracellular region"/>
    <property type="evidence" value="ECO:0007669"/>
    <property type="project" value="InterPro"/>
</dbReference>
<dbReference type="PROSITE" id="PS51996">
    <property type="entry name" value="TR_MART"/>
    <property type="match status" value="1"/>
</dbReference>
<sequence length="389" mass="44649">MAAATIPAGVSHATSDDRHLEIFCLVWLDASSSDKDARDTEQQLRSIINHLERFQDVASCEKYIHAQTSKERVVMIVSGRLGREIVPTIHHLRQIISIYVYCMDEEGNKIWARDYRKVKAVVVELDELVSRIQANHKIQKKVEEPLSINIFTTSTSTTGLNSEFLFSQVLIDCLTRLQYMEADKKELIDLCKQQYKGNQAELCNIREFQEEYSCENALWWYTRESFFYKTLNAALRGSAIHTIFLSRKYITDIQHQLKNYQVRNPVRVYRCQMISTDELQTLKNSRGQFISINSFFSTSTDKEQACSFLKASDNTEDLTGVLFKIDADPRMALTKPFADLSELSKYKDEAEVLFMIEASKSSELSTPSVLSTLELKAEPMTTKPGMLHE</sequence>
<name>A0A815TN62_9BILA</name>
<dbReference type="SUPFAM" id="SSF56399">
    <property type="entry name" value="ADP-ribosylation"/>
    <property type="match status" value="1"/>
</dbReference>
<comment type="caution">
    <text evidence="2">The sequence shown here is derived from an EMBL/GenBank/DDBJ whole genome shotgun (WGS) entry which is preliminary data.</text>
</comment>
<dbReference type="EMBL" id="CAJNOT010007429">
    <property type="protein sequence ID" value="CAF1506134.1"/>
    <property type="molecule type" value="Genomic_DNA"/>
</dbReference>
<dbReference type="Gene3D" id="3.90.176.10">
    <property type="entry name" value="Toxin ADP-ribosyltransferase, Chain A, domain 1"/>
    <property type="match status" value="1"/>
</dbReference>
<dbReference type="Proteomes" id="UP000663864">
    <property type="component" value="Unassembled WGS sequence"/>
</dbReference>
<evidence type="ECO:0000259" key="1">
    <source>
        <dbReference type="Pfam" id="PF03496"/>
    </source>
</evidence>
<feature type="domain" description="ADP ribosyltransferase" evidence="1">
    <location>
        <begin position="216"/>
        <end position="354"/>
    </location>
</feature>
<dbReference type="InterPro" id="IPR003540">
    <property type="entry name" value="ADP-ribosyltransferase"/>
</dbReference>
<dbReference type="Pfam" id="PF03496">
    <property type="entry name" value="ADPrib_exo_Tox"/>
    <property type="match status" value="1"/>
</dbReference>